<evidence type="ECO:0000256" key="6">
    <source>
        <dbReference type="ARBA" id="ARBA00023180"/>
    </source>
</evidence>
<dbReference type="PANTHER" id="PTHR12145">
    <property type="entry name" value="MANNAN ENDO-1,6-ALPHA-MANNOSIDASE DCW1"/>
    <property type="match status" value="1"/>
</dbReference>
<keyword evidence="5 8" id="KW-0378">Hydrolase</keyword>
<sequence length="456" mass="49348">MFVKSVHAAAALAGAFVAPKELDITDSVSIRSVASTIAHGVMSLYTGNVTNTDDTLAIWPAPIYWWESGAAWGAMLDYFHYTGDSTYNDVITQAVLSQVGPNFDLMVPRHEGDEGNDDQAFWSFTILEAAERNFPQPDDSVPSWLDIAINTWNTMAARWDTAYCGGGLYWQIFASNANGMHYKNSVSNGGFFQLSARLARATGNDTYLDWAQKVWDWSESIGFVSDAYGNGALDVLDGGDISDNCAKVNQVSFSYSQGIYLYGAAVLYNYTNGNETWGDRVTKLLNGTESYFSPYDNATDIMFEHACETYDICKTDMLSFKAYMSRFMWATTQMVPSTLSTIQAKLQVNAKAAGSACSGGDSGTTCGFKWYVGGYDGNTGLGQQLSALETIQGLLVQESAPPLKAGEIEHVKGDAATTTSSSSTTPTVKRSSSAGKLSSTTSALGLAFVALLWHFI</sequence>
<feature type="region of interest" description="Disordered" evidence="9">
    <location>
        <begin position="414"/>
        <end position="435"/>
    </location>
</feature>
<evidence type="ECO:0000256" key="9">
    <source>
        <dbReference type="SAM" id="MobiDB-lite"/>
    </source>
</evidence>
<comment type="similarity">
    <text evidence="2 8">Belongs to the glycosyl hydrolase 76 family.</text>
</comment>
<protein>
    <recommendedName>
        <fullName evidence="3 8">Mannan endo-1,6-alpha-mannosidase</fullName>
        <ecNumber evidence="3 8">3.2.1.101</ecNumber>
    </recommendedName>
</protein>
<name>A0ABR2V725_9PEZI</name>
<reference evidence="10 11" key="1">
    <citation type="journal article" date="2024" name="J. Plant Pathol.">
        <title>Sequence and assembly of the genome of Seiridium unicorne, isolate CBS 538.82, causal agent of cypress canker disease.</title>
        <authorList>
            <person name="Scali E."/>
            <person name="Rocca G.D."/>
            <person name="Danti R."/>
            <person name="Garbelotto M."/>
            <person name="Barberini S."/>
            <person name="Baroncelli R."/>
            <person name="Emiliani G."/>
        </authorList>
    </citation>
    <scope>NUCLEOTIDE SEQUENCE [LARGE SCALE GENOMIC DNA]</scope>
    <source>
        <strain evidence="10 11">BM-138-508</strain>
    </source>
</reference>
<comment type="caution">
    <text evidence="10">The sequence shown here is derived from an EMBL/GenBank/DDBJ whole genome shotgun (WGS) entry which is preliminary data.</text>
</comment>
<keyword evidence="4" id="KW-0732">Signal</keyword>
<dbReference type="InterPro" id="IPR005198">
    <property type="entry name" value="Glyco_hydro_76"/>
</dbReference>
<dbReference type="InterPro" id="IPR014480">
    <property type="entry name" value="Mannan-1_6-alpha_mannosidase"/>
</dbReference>
<dbReference type="InterPro" id="IPR008928">
    <property type="entry name" value="6-hairpin_glycosidase_sf"/>
</dbReference>
<comment type="catalytic activity">
    <reaction evidence="1 8">
        <text>Random hydrolysis of (1-&gt;6)-alpha-D-mannosidic linkages in unbranched (1-&gt;6)-mannans.</text>
        <dbReference type="EC" id="3.2.1.101"/>
    </reaction>
</comment>
<keyword evidence="11" id="KW-1185">Reference proteome</keyword>
<evidence type="ECO:0000313" key="10">
    <source>
        <dbReference type="EMBL" id="KAK9422428.1"/>
    </source>
</evidence>
<accession>A0ABR2V725</accession>
<organism evidence="10 11">
    <name type="scientific">Seiridium unicorne</name>
    <dbReference type="NCBI Taxonomy" id="138068"/>
    <lineage>
        <taxon>Eukaryota</taxon>
        <taxon>Fungi</taxon>
        <taxon>Dikarya</taxon>
        <taxon>Ascomycota</taxon>
        <taxon>Pezizomycotina</taxon>
        <taxon>Sordariomycetes</taxon>
        <taxon>Xylariomycetidae</taxon>
        <taxon>Amphisphaeriales</taxon>
        <taxon>Sporocadaceae</taxon>
        <taxon>Seiridium</taxon>
    </lineage>
</organism>
<evidence type="ECO:0000256" key="2">
    <source>
        <dbReference type="ARBA" id="ARBA00009699"/>
    </source>
</evidence>
<dbReference type="Pfam" id="PF03663">
    <property type="entry name" value="Glyco_hydro_76"/>
    <property type="match status" value="1"/>
</dbReference>
<evidence type="ECO:0000256" key="1">
    <source>
        <dbReference type="ARBA" id="ARBA00001452"/>
    </source>
</evidence>
<evidence type="ECO:0000256" key="7">
    <source>
        <dbReference type="ARBA" id="ARBA00023295"/>
    </source>
</evidence>
<proteinExistence type="inferred from homology"/>
<evidence type="ECO:0000256" key="5">
    <source>
        <dbReference type="ARBA" id="ARBA00022801"/>
    </source>
</evidence>
<dbReference type="GO" id="GO:0016787">
    <property type="term" value="F:hydrolase activity"/>
    <property type="evidence" value="ECO:0007669"/>
    <property type="project" value="UniProtKB-KW"/>
</dbReference>
<dbReference type="Proteomes" id="UP001408356">
    <property type="component" value="Unassembled WGS sequence"/>
</dbReference>
<dbReference type="EMBL" id="JARVKF010000113">
    <property type="protein sequence ID" value="KAK9422428.1"/>
    <property type="molecule type" value="Genomic_DNA"/>
</dbReference>
<keyword evidence="6" id="KW-0325">Glycoprotein</keyword>
<evidence type="ECO:0000256" key="3">
    <source>
        <dbReference type="ARBA" id="ARBA00012350"/>
    </source>
</evidence>
<dbReference type="PIRSF" id="PIRSF016302">
    <property type="entry name" value="Man_a_manosd"/>
    <property type="match status" value="1"/>
</dbReference>
<gene>
    <name evidence="10" type="ORF">SUNI508_04784</name>
</gene>
<dbReference type="PANTHER" id="PTHR12145:SF38">
    <property type="entry name" value="MANNAN ENDO-1,6-ALPHA-MANNOSIDASE"/>
    <property type="match status" value="1"/>
</dbReference>
<keyword evidence="7 8" id="KW-0326">Glycosidase</keyword>
<evidence type="ECO:0000313" key="11">
    <source>
        <dbReference type="Proteomes" id="UP001408356"/>
    </source>
</evidence>
<dbReference type="SUPFAM" id="SSF48208">
    <property type="entry name" value="Six-hairpin glycosidases"/>
    <property type="match status" value="1"/>
</dbReference>
<feature type="compositionally biased region" description="Low complexity" evidence="9">
    <location>
        <begin position="417"/>
        <end position="435"/>
    </location>
</feature>
<dbReference type="EC" id="3.2.1.101" evidence="3 8"/>
<evidence type="ECO:0000256" key="8">
    <source>
        <dbReference type="PIRNR" id="PIRNR016302"/>
    </source>
</evidence>
<evidence type="ECO:0000256" key="4">
    <source>
        <dbReference type="ARBA" id="ARBA00022729"/>
    </source>
</evidence>
<dbReference type="Gene3D" id="1.50.10.20">
    <property type="match status" value="1"/>
</dbReference>